<reference evidence="1 2" key="1">
    <citation type="journal article" date="2018" name="Microbes Environ.">
        <title>Comparative Genomic Insights into Endofungal Lifestyles of Two Bacterial Endosymbionts, Mycoavidus cysteinexigens and Burkholderia rhizoxinica.</title>
        <authorList>
            <person name="Sharmin D."/>
            <person name="Guo Y."/>
            <person name="Nishizawa T."/>
            <person name="Ohshima S."/>
            <person name="Sato Y."/>
            <person name="Takashima Y."/>
            <person name="Narisawa K."/>
            <person name="Ohta H."/>
        </authorList>
    </citation>
    <scope>NUCLEOTIDE SEQUENCE [LARGE SCALE GENOMIC DNA]</scope>
    <source>
        <strain evidence="1 2">B1-EB</strain>
    </source>
</reference>
<dbReference type="KEGG" id="mcys:MCB1EB_0788"/>
<proteinExistence type="predicted"/>
<sequence>MIRNPTVCEIKARSVKQVQKLKVAAQPAQADEPRGFDSNANVKLLKPAHRMVRWGQTSAQKTGCFYKKRTQAEYEAMGGFESY</sequence>
<keyword evidence="2" id="KW-1185">Reference proteome</keyword>
<dbReference type="EMBL" id="AP018150">
    <property type="protein sequence ID" value="BBE08949.1"/>
    <property type="molecule type" value="Genomic_DNA"/>
</dbReference>
<name>A0A2Z6EU31_9BURK</name>
<protein>
    <submittedName>
        <fullName evidence="1">Uncharacterized protein</fullName>
    </submittedName>
</protein>
<accession>A0A2Z6EU31</accession>
<dbReference type="AlphaFoldDB" id="A0A2Z6EU31"/>
<evidence type="ECO:0000313" key="1">
    <source>
        <dbReference type="EMBL" id="BBE08949.1"/>
    </source>
</evidence>
<dbReference type="Proteomes" id="UP000282597">
    <property type="component" value="Chromosome"/>
</dbReference>
<organism evidence="1 2">
    <name type="scientific">Mycoavidus cysteinexigens</name>
    <dbReference type="NCBI Taxonomy" id="1553431"/>
    <lineage>
        <taxon>Bacteria</taxon>
        <taxon>Pseudomonadati</taxon>
        <taxon>Pseudomonadota</taxon>
        <taxon>Betaproteobacteria</taxon>
        <taxon>Burkholderiales</taxon>
        <taxon>Burkholderiaceae</taxon>
        <taxon>Mycoavidus</taxon>
    </lineage>
</organism>
<evidence type="ECO:0000313" key="2">
    <source>
        <dbReference type="Proteomes" id="UP000282597"/>
    </source>
</evidence>
<gene>
    <name evidence="1" type="ORF">MCB1EB_0788</name>
</gene>